<organism evidence="2 3">
    <name type="scientific">Mangrovivirga halotolerans</name>
    <dbReference type="NCBI Taxonomy" id="2993936"/>
    <lineage>
        <taxon>Bacteria</taxon>
        <taxon>Pseudomonadati</taxon>
        <taxon>Bacteroidota</taxon>
        <taxon>Cytophagia</taxon>
        <taxon>Cytophagales</taxon>
        <taxon>Mangrovivirgaceae</taxon>
        <taxon>Mangrovivirga</taxon>
    </lineage>
</organism>
<sequence>MLKRLLTISLALIIIAGILYFFFWEGEKVSKWKIIPSNALAVVEEPDMSKSVDSLYHRDDFFAFFLGDNPVLKLRDSLIENYAYEPNIEIINQGLSYSIHQTGKGKFDYVFYLDKSVAGVNKVINNIHGSLLEGDFTLKKEPYDVEGKEIETFFKPAGLSIHYVEIGSFGVFSDNNLLIEDIIRCYYGNQKSFEEKYKKSAQIKGAVRDEGNVYLNGDQFQDFLEQTVDLKFTDNYAGYNSLFEVGVIDVKSSGESIDLNGFAIKSDDKRSYLNLYASQKGRKFRSPQYIPLQAIEATFFSISDNVVWQNELQNYLQVIQGQELRKQSSIDNKYGVNIDQWYKSVGSELTLVELPTGDYQSTTHAMIQELSDIGAGLNILNKLAESSMQSDSVYIEEYAGIEISEIAIEGVPEALFGPYFRGFSSLYYSVIDNFLIVTESVPVMKNIIRSRQEESTWGKNLKIASRLEKNIDDASIGKLINLNRAWEFFPAIASEKYKAMLTDNPSPLRAFEWMAIHLSELDNKWYIAANLEKSKRLNIASRETYESVFRTEFDNPIRTKPFVVRNHNTFENEVFLQDTANIIHLISNSGQVLWSDSLNEEIRGEVDQVDFYQNNKLQYFLYTNSRIHIVDRLGNEIEGYPLFAEPSTSIKAANVIDYDNSKRYRITYSDYSGNVYLYNKDRQLLKGWNPKSFEHRLIEPMRHLRVRKKDLMINITENGMVHITNRRGEYYDNFPLNLGDQVRNKLFVRQGASFEQTLLATISAGGKLFEFNLNGQITREKQLIKIGPNTRFEIIPDALEKTYLVAAIDGTRVRILSKDLNVLFEKDFLKTDQLSFQYYQFSATEQIIIINDDVQQLSYLYNRRGNLLNGRPFQSSHEIALLYFENEKSYKAYCVYNNALQVYEFDALPPI</sequence>
<keyword evidence="1" id="KW-1133">Transmembrane helix</keyword>
<name>A0ABT3RME4_9BACT</name>
<evidence type="ECO:0000256" key="1">
    <source>
        <dbReference type="SAM" id="Phobius"/>
    </source>
</evidence>
<evidence type="ECO:0000313" key="3">
    <source>
        <dbReference type="Proteomes" id="UP001209885"/>
    </source>
</evidence>
<keyword evidence="1" id="KW-0812">Transmembrane</keyword>
<proteinExistence type="predicted"/>
<dbReference type="SUPFAM" id="SSF101898">
    <property type="entry name" value="NHL repeat"/>
    <property type="match status" value="1"/>
</dbReference>
<accession>A0ABT3RME4</accession>
<dbReference type="EMBL" id="JAPFQN010000002">
    <property type="protein sequence ID" value="MCX2742554.1"/>
    <property type="molecule type" value="Genomic_DNA"/>
</dbReference>
<keyword evidence="3" id="KW-1185">Reference proteome</keyword>
<protein>
    <recommendedName>
        <fullName evidence="4">DUF3352 domain-containing protein</fullName>
    </recommendedName>
</protein>
<evidence type="ECO:0000313" key="2">
    <source>
        <dbReference type="EMBL" id="MCX2742554.1"/>
    </source>
</evidence>
<dbReference type="RefSeq" id="WP_266054805.1">
    <property type="nucleotide sequence ID" value="NZ_JAPFQN010000002.1"/>
</dbReference>
<dbReference type="Proteomes" id="UP001209885">
    <property type="component" value="Unassembled WGS sequence"/>
</dbReference>
<reference evidence="2 3" key="1">
    <citation type="submission" date="2022-11" db="EMBL/GenBank/DDBJ databases">
        <title>The characterization of three novel Bacteroidetes species and genomic analysis of their roles in tidal elemental geochemical cycles.</title>
        <authorList>
            <person name="Ma K."/>
        </authorList>
    </citation>
    <scope>NUCLEOTIDE SEQUENCE [LARGE SCALE GENOMIC DNA]</scope>
    <source>
        <strain evidence="2 3">M17</strain>
    </source>
</reference>
<comment type="caution">
    <text evidence="2">The sequence shown here is derived from an EMBL/GenBank/DDBJ whole genome shotgun (WGS) entry which is preliminary data.</text>
</comment>
<gene>
    <name evidence="2" type="ORF">OO013_01685</name>
</gene>
<evidence type="ECO:0008006" key="4">
    <source>
        <dbReference type="Google" id="ProtNLM"/>
    </source>
</evidence>
<feature type="transmembrane region" description="Helical" evidence="1">
    <location>
        <begin position="5"/>
        <end position="24"/>
    </location>
</feature>
<keyword evidence="1" id="KW-0472">Membrane</keyword>